<evidence type="ECO:0000259" key="2">
    <source>
        <dbReference type="Pfam" id="PF00171"/>
    </source>
</evidence>
<evidence type="ECO:0000256" key="1">
    <source>
        <dbReference type="ARBA" id="ARBA00023002"/>
    </source>
</evidence>
<feature type="non-terminal residue" evidence="3">
    <location>
        <position position="78"/>
    </location>
</feature>
<dbReference type="Pfam" id="PF00171">
    <property type="entry name" value="Aldedh"/>
    <property type="match status" value="1"/>
</dbReference>
<dbReference type="Gene3D" id="3.40.605.10">
    <property type="entry name" value="Aldehyde Dehydrogenase, Chain A, domain 1"/>
    <property type="match status" value="1"/>
</dbReference>
<feature type="domain" description="Aldehyde dehydrogenase" evidence="2">
    <location>
        <begin position="1"/>
        <end position="74"/>
    </location>
</feature>
<sequence>GNCVVFKPSELTPLTAEKTVELWLAAGLPAGVLTLLQGGRETGQALANCQQIDGLLFTGSAHTGYQLHRQFAGQPEKM</sequence>
<gene>
    <name evidence="3" type="ORF">GKC49_32400</name>
</gene>
<organism evidence="3 4">
    <name type="scientific">Enterobacter agglomerans</name>
    <name type="common">Erwinia herbicola</name>
    <name type="synonym">Pantoea agglomerans</name>
    <dbReference type="NCBI Taxonomy" id="549"/>
    <lineage>
        <taxon>Bacteria</taxon>
        <taxon>Pseudomonadati</taxon>
        <taxon>Pseudomonadota</taxon>
        <taxon>Gammaproteobacteria</taxon>
        <taxon>Enterobacterales</taxon>
        <taxon>Erwiniaceae</taxon>
        <taxon>Pantoea</taxon>
        <taxon>Pantoea agglomerans group</taxon>
    </lineage>
</organism>
<dbReference type="EMBL" id="WKLC01003029">
    <property type="protein sequence ID" value="MSE19634.1"/>
    <property type="molecule type" value="Genomic_DNA"/>
</dbReference>
<dbReference type="Proteomes" id="UP000461948">
    <property type="component" value="Unassembled WGS sequence"/>
</dbReference>
<name>A0A7X2MUK1_ENTAG</name>
<comment type="caution">
    <text evidence="3">The sequence shown here is derived from an EMBL/GenBank/DDBJ whole genome shotgun (WGS) entry which is preliminary data.</text>
</comment>
<proteinExistence type="predicted"/>
<reference evidence="3 4" key="1">
    <citation type="submission" date="2019-11" db="EMBL/GenBank/DDBJ databases">
        <title>Draft Genome Sequence of Plant Growth-Promoting Rhizosphere-Associated Bacteria.</title>
        <authorList>
            <person name="Vasilyev I.Y."/>
            <person name="Radchenko V."/>
            <person name="Ilnitskaya E.V."/>
        </authorList>
    </citation>
    <scope>NUCLEOTIDE SEQUENCE [LARGE SCALE GENOMIC DNA]</scope>
    <source>
        <strain evidence="3 4">VRA_MhP_f</strain>
    </source>
</reference>
<accession>A0A7X2MUK1</accession>
<protein>
    <submittedName>
        <fullName evidence="3">Aldehyde dehydrogenase family protein</fullName>
    </submittedName>
</protein>
<evidence type="ECO:0000313" key="3">
    <source>
        <dbReference type="EMBL" id="MSE19634.1"/>
    </source>
</evidence>
<feature type="non-terminal residue" evidence="3">
    <location>
        <position position="1"/>
    </location>
</feature>
<dbReference type="SUPFAM" id="SSF53720">
    <property type="entry name" value="ALDH-like"/>
    <property type="match status" value="1"/>
</dbReference>
<dbReference type="AlphaFoldDB" id="A0A7X2MUK1"/>
<evidence type="ECO:0000313" key="4">
    <source>
        <dbReference type="Proteomes" id="UP000461948"/>
    </source>
</evidence>
<dbReference type="InterPro" id="IPR016162">
    <property type="entry name" value="Ald_DH_N"/>
</dbReference>
<dbReference type="GO" id="GO:0016491">
    <property type="term" value="F:oxidoreductase activity"/>
    <property type="evidence" value="ECO:0007669"/>
    <property type="project" value="UniProtKB-KW"/>
</dbReference>
<dbReference type="PANTHER" id="PTHR11699">
    <property type="entry name" value="ALDEHYDE DEHYDROGENASE-RELATED"/>
    <property type="match status" value="1"/>
</dbReference>
<keyword evidence="1" id="KW-0560">Oxidoreductase</keyword>
<dbReference type="InterPro" id="IPR016161">
    <property type="entry name" value="Ald_DH/histidinol_DH"/>
</dbReference>
<dbReference type="InterPro" id="IPR015590">
    <property type="entry name" value="Aldehyde_DH_dom"/>
</dbReference>